<sequence length="50" mass="6122">MFLLVFCLETSYNGRRVKFENFCLKPYLRKDFRSLYLPVYLYYTALNQAL</sequence>
<accession>B0JX22</accession>
<dbReference type="PaxDb" id="449447-MAE_50870"/>
<dbReference type="KEGG" id="mar:MAE_50870"/>
<evidence type="ECO:0000313" key="1">
    <source>
        <dbReference type="EMBL" id="BAG04909.1"/>
    </source>
</evidence>
<protein>
    <submittedName>
        <fullName evidence="1">Uncharacterized protein</fullName>
    </submittedName>
</protein>
<dbReference type="EnsemblBacteria" id="BAG04909">
    <property type="protein sequence ID" value="BAG04909"/>
    <property type="gene ID" value="MAE_50870"/>
</dbReference>
<name>B0JX22_MICAN</name>
<dbReference type="AlphaFoldDB" id="B0JX22"/>
<proteinExistence type="predicted"/>
<dbReference type="EMBL" id="AP009552">
    <property type="protein sequence ID" value="BAG04909.1"/>
    <property type="molecule type" value="Genomic_DNA"/>
</dbReference>
<evidence type="ECO:0000313" key="2">
    <source>
        <dbReference type="Proteomes" id="UP000001510"/>
    </source>
</evidence>
<dbReference type="HOGENOM" id="CLU_212709_0_0_3"/>
<keyword evidence="2" id="KW-1185">Reference proteome</keyword>
<dbReference type="Proteomes" id="UP000001510">
    <property type="component" value="Chromosome"/>
</dbReference>
<gene>
    <name evidence="1" type="ordered locus">MAE_50870</name>
</gene>
<organism evidence="1 2">
    <name type="scientific">Microcystis aeruginosa (strain NIES-843 / IAM M-2473)</name>
    <dbReference type="NCBI Taxonomy" id="449447"/>
    <lineage>
        <taxon>Bacteria</taxon>
        <taxon>Bacillati</taxon>
        <taxon>Cyanobacteriota</taxon>
        <taxon>Cyanophyceae</taxon>
        <taxon>Oscillatoriophycideae</taxon>
        <taxon>Chroococcales</taxon>
        <taxon>Microcystaceae</taxon>
        <taxon>Microcystis</taxon>
    </lineage>
</organism>
<reference evidence="1 2" key="1">
    <citation type="journal article" date="2007" name="DNA Res.">
        <title>Complete genomic structure of the bloom-forming toxic cyanobacterium Microcystis aeruginosa NIES-843.</title>
        <authorList>
            <person name="Kaneko T."/>
            <person name="Nakajima N."/>
            <person name="Okamoto S."/>
            <person name="Suzuki I."/>
            <person name="Tanabe Y."/>
            <person name="Tamaoki M."/>
            <person name="Nakamura Y."/>
            <person name="Kasai F."/>
            <person name="Watanabe A."/>
            <person name="Kawashima K."/>
            <person name="Kishida Y."/>
            <person name="Ono A."/>
            <person name="Shimizu Y."/>
            <person name="Takahashi C."/>
            <person name="Minami C."/>
            <person name="Fujishiro T."/>
            <person name="Kohara M."/>
            <person name="Katoh M."/>
            <person name="Nakazaki N."/>
            <person name="Nakayama S."/>
            <person name="Yamada M."/>
            <person name="Tabata S."/>
            <person name="Watanabe M.M."/>
        </authorList>
    </citation>
    <scope>NUCLEOTIDE SEQUENCE [LARGE SCALE GENOMIC DNA]</scope>
    <source>
        <strain evidence="2">NIES-843 / IAM M-247</strain>
    </source>
</reference>